<dbReference type="SMART" id="SM00421">
    <property type="entry name" value="HTH_LUXR"/>
    <property type="match status" value="1"/>
</dbReference>
<dbReference type="SUPFAM" id="SSF52172">
    <property type="entry name" value="CheY-like"/>
    <property type="match status" value="1"/>
</dbReference>
<keyword evidence="1" id="KW-0805">Transcription regulation</keyword>
<evidence type="ECO:0000313" key="8">
    <source>
        <dbReference type="EMBL" id="MBB5938307.1"/>
    </source>
</evidence>
<feature type="domain" description="HTH luxR-type" evidence="6">
    <location>
        <begin position="149"/>
        <end position="214"/>
    </location>
</feature>
<dbReference type="Gene3D" id="3.40.50.2300">
    <property type="match status" value="1"/>
</dbReference>
<dbReference type="GO" id="GO:0003677">
    <property type="term" value="F:DNA binding"/>
    <property type="evidence" value="ECO:0007669"/>
    <property type="project" value="UniProtKB-KW"/>
</dbReference>
<accession>A0A7W9QFL7</accession>
<dbReference type="InterPro" id="IPR011006">
    <property type="entry name" value="CheY-like_superfamily"/>
</dbReference>
<proteinExistence type="predicted"/>
<dbReference type="InterPro" id="IPR000792">
    <property type="entry name" value="Tscrpt_reg_LuxR_C"/>
</dbReference>
<dbReference type="Pfam" id="PF00196">
    <property type="entry name" value="GerE"/>
    <property type="match status" value="1"/>
</dbReference>
<name>A0A7W9QFL7_9ACTN</name>
<dbReference type="PANTHER" id="PTHR44688">
    <property type="entry name" value="DNA-BINDING TRANSCRIPTIONAL ACTIVATOR DEVR_DOSR"/>
    <property type="match status" value="1"/>
</dbReference>
<dbReference type="AlphaFoldDB" id="A0A7W9QFL7"/>
<feature type="compositionally biased region" description="Low complexity" evidence="5">
    <location>
        <begin position="272"/>
        <end position="281"/>
    </location>
</feature>
<gene>
    <name evidence="8" type="ORF">FHS42_005395</name>
</gene>
<evidence type="ECO:0000256" key="5">
    <source>
        <dbReference type="SAM" id="MobiDB-lite"/>
    </source>
</evidence>
<protein>
    <submittedName>
        <fullName evidence="8">DNA-binding NarL/FixJ family response regulator</fullName>
    </submittedName>
</protein>
<dbReference type="GO" id="GO:0006355">
    <property type="term" value="P:regulation of DNA-templated transcription"/>
    <property type="evidence" value="ECO:0007669"/>
    <property type="project" value="InterPro"/>
</dbReference>
<keyword evidence="2 8" id="KW-0238">DNA-binding</keyword>
<keyword evidence="3" id="KW-0804">Transcription</keyword>
<dbReference type="GO" id="GO:0000160">
    <property type="term" value="P:phosphorelay signal transduction system"/>
    <property type="evidence" value="ECO:0007669"/>
    <property type="project" value="InterPro"/>
</dbReference>
<keyword evidence="9" id="KW-1185">Reference proteome</keyword>
<organism evidence="8 9">
    <name type="scientific">Streptomyces zagrosensis</name>
    <dbReference type="NCBI Taxonomy" id="1042984"/>
    <lineage>
        <taxon>Bacteria</taxon>
        <taxon>Bacillati</taxon>
        <taxon>Actinomycetota</taxon>
        <taxon>Actinomycetes</taxon>
        <taxon>Kitasatosporales</taxon>
        <taxon>Streptomycetaceae</taxon>
        <taxon>Streptomyces</taxon>
    </lineage>
</organism>
<comment type="caution">
    <text evidence="4">Lacks conserved residue(s) required for the propagation of feature annotation.</text>
</comment>
<evidence type="ECO:0000256" key="1">
    <source>
        <dbReference type="ARBA" id="ARBA00023015"/>
    </source>
</evidence>
<evidence type="ECO:0000313" key="9">
    <source>
        <dbReference type="Proteomes" id="UP000588098"/>
    </source>
</evidence>
<evidence type="ECO:0000256" key="3">
    <source>
        <dbReference type="ARBA" id="ARBA00023163"/>
    </source>
</evidence>
<dbReference type="SUPFAM" id="SSF46894">
    <property type="entry name" value="C-terminal effector domain of the bipartite response regulators"/>
    <property type="match status" value="1"/>
</dbReference>
<dbReference type="PANTHER" id="PTHR44688:SF16">
    <property type="entry name" value="DNA-BINDING TRANSCRIPTIONAL ACTIVATOR DEVR_DOSR"/>
    <property type="match status" value="1"/>
</dbReference>
<evidence type="ECO:0000259" key="7">
    <source>
        <dbReference type="PROSITE" id="PS50110"/>
    </source>
</evidence>
<dbReference type="PROSITE" id="PS50110">
    <property type="entry name" value="RESPONSE_REGULATORY"/>
    <property type="match status" value="1"/>
</dbReference>
<dbReference type="Proteomes" id="UP000588098">
    <property type="component" value="Unassembled WGS sequence"/>
</dbReference>
<feature type="compositionally biased region" description="Gly residues" evidence="5">
    <location>
        <begin position="294"/>
        <end position="311"/>
    </location>
</feature>
<evidence type="ECO:0000259" key="6">
    <source>
        <dbReference type="PROSITE" id="PS50043"/>
    </source>
</evidence>
<dbReference type="CDD" id="cd06170">
    <property type="entry name" value="LuxR_C_like"/>
    <property type="match status" value="1"/>
</dbReference>
<dbReference type="EMBL" id="JACHJL010000015">
    <property type="protein sequence ID" value="MBB5938307.1"/>
    <property type="molecule type" value="Genomic_DNA"/>
</dbReference>
<comment type="caution">
    <text evidence="8">The sequence shown here is derived from an EMBL/GenBank/DDBJ whole genome shotgun (WGS) entry which is preliminary data.</text>
</comment>
<dbReference type="PRINTS" id="PR00038">
    <property type="entry name" value="HTHLUXR"/>
</dbReference>
<evidence type="ECO:0000256" key="4">
    <source>
        <dbReference type="PROSITE-ProRule" id="PRU00169"/>
    </source>
</evidence>
<dbReference type="PROSITE" id="PS50043">
    <property type="entry name" value="HTH_LUXR_2"/>
    <property type="match status" value="1"/>
</dbReference>
<feature type="domain" description="Response regulatory" evidence="7">
    <location>
        <begin position="4"/>
        <end position="120"/>
    </location>
</feature>
<sequence>MGVRVMVVDDHRLLAEALASALKLRGHRVLAAAAPSAGAADLVVSRAPEVCLLGTGTPAEPGAFEPVIRIKRERPQVAVVVLGPVPSPRGIAAAFAAGASGYVRHDERIEGVERAMIKARAGDAAVAPQLLQGAFAELLNPAAQPDDEGARLLQLLTPREVEVLVRVAEGEDTRLIAAGMAIAPSTARTHVQRVLMKLGVGSRLEAAALAARTGLLDRAAASRRAIDLPSALGEGGVGHATPGETGAAGAAGAAGFGGAAGPTGHGPGAVGGQPPSGQAPPGQLPPGQVPPGRGSAGQGPYYGRGASGQGAAGRPWGRGFPGQGHPGRPEAGPGTGPAPGAAGRA</sequence>
<dbReference type="InterPro" id="IPR016032">
    <property type="entry name" value="Sig_transdc_resp-reg_C-effctor"/>
</dbReference>
<reference evidence="8 9" key="1">
    <citation type="submission" date="2020-08" db="EMBL/GenBank/DDBJ databases">
        <title>Genomic Encyclopedia of Type Strains, Phase III (KMG-III): the genomes of soil and plant-associated and newly described type strains.</title>
        <authorList>
            <person name="Whitman W."/>
        </authorList>
    </citation>
    <scope>NUCLEOTIDE SEQUENCE [LARGE SCALE GENOMIC DNA]</scope>
    <source>
        <strain evidence="8 9">CECT 8305</strain>
    </source>
</reference>
<dbReference type="InterPro" id="IPR001789">
    <property type="entry name" value="Sig_transdc_resp-reg_receiver"/>
</dbReference>
<evidence type="ECO:0000256" key="2">
    <source>
        <dbReference type="ARBA" id="ARBA00023125"/>
    </source>
</evidence>
<feature type="region of interest" description="Disordered" evidence="5">
    <location>
        <begin position="258"/>
        <end position="345"/>
    </location>
</feature>
<feature type="compositionally biased region" description="Gly residues" evidence="5">
    <location>
        <begin position="258"/>
        <end position="271"/>
    </location>
</feature>